<proteinExistence type="predicted"/>
<name>A0ABX6ILI6_9ACTN</name>
<accession>A0ABX6ILI6</accession>
<evidence type="ECO:0000313" key="2">
    <source>
        <dbReference type="Proteomes" id="UP001059836"/>
    </source>
</evidence>
<reference evidence="1" key="1">
    <citation type="journal article" date="2021" name="Nat. Microbiol.">
        <title>Cocultivation of an ultrasmall environmental parasitic bacterium with lytic ability against bacteria associated with wastewater foams.</title>
        <authorList>
            <person name="Batinovic S."/>
            <person name="Rose J.J.A."/>
            <person name="Ratcliffe J."/>
            <person name="Seviour R.J."/>
            <person name="Petrovski S."/>
        </authorList>
    </citation>
    <scope>NUCLEOTIDE SEQUENCE</scope>
    <source>
        <strain evidence="1">CON9</strain>
    </source>
</reference>
<keyword evidence="2" id="KW-1185">Reference proteome</keyword>
<dbReference type="EMBL" id="CP045809">
    <property type="protein sequence ID" value="QHN36185.1"/>
    <property type="molecule type" value="Genomic_DNA"/>
</dbReference>
<dbReference type="Proteomes" id="UP001059836">
    <property type="component" value="Chromosome"/>
</dbReference>
<evidence type="ECO:0000313" key="1">
    <source>
        <dbReference type="EMBL" id="QHN36185.1"/>
    </source>
</evidence>
<gene>
    <name evidence="1" type="ORF">GII31_16215</name>
</gene>
<protein>
    <submittedName>
        <fullName evidence="1">Uncharacterized protein</fullName>
    </submittedName>
</protein>
<organism evidence="1 2">
    <name type="scientific">Gordonia pseudamarae</name>
    <dbReference type="NCBI Taxonomy" id="2831662"/>
    <lineage>
        <taxon>Bacteria</taxon>
        <taxon>Bacillati</taxon>
        <taxon>Actinomycetota</taxon>
        <taxon>Actinomycetes</taxon>
        <taxon>Mycobacteriales</taxon>
        <taxon>Gordoniaceae</taxon>
        <taxon>Gordonia</taxon>
    </lineage>
</organism>
<sequence length="272" mass="29234">MTVAGTARQFYSAYGAWSPAVAEQVLVPDLPVSVGAVAYRTRLAESPDALLKAGAGFVIKTGSRLIAYGGRSGKVRWQADFSQIGVKDLDLSDISQGKVAGTDVLRIRVGAVLFSLDEITGRIVKTEHVNDDSNGPSALKGFREELRDLRFGDGGTVTARQSLKGPRVIRLDYRADLEEKPKRTEIQVVDAGFARPNLERIGGHVVVVASPANLYEVDPVAGNVVGAHTNPCAPDGETRLYSVPGAFVVWCRHFEATAISHDEIVGLVPRTR</sequence>
<dbReference type="RefSeq" id="WP_213244447.1">
    <property type="nucleotide sequence ID" value="NZ_CP045806.1"/>
</dbReference>